<dbReference type="PATRIC" id="fig|1778263.3.peg.33"/>
<evidence type="ECO:0000256" key="8">
    <source>
        <dbReference type="RuleBase" id="RU003887"/>
    </source>
</evidence>
<feature type="domain" description="RNA-binding S4" evidence="9">
    <location>
        <begin position="3"/>
        <end position="67"/>
    </location>
</feature>
<dbReference type="CDD" id="cd02556">
    <property type="entry name" value="PseudoU_synth_RluB"/>
    <property type="match status" value="1"/>
</dbReference>
<evidence type="ECO:0000313" key="10">
    <source>
        <dbReference type="EMBL" id="CUX96989.1"/>
    </source>
</evidence>
<reference evidence="11" key="1">
    <citation type="submission" date="2016-01" db="EMBL/GenBank/DDBJ databases">
        <authorList>
            <person name="Husnik F."/>
        </authorList>
    </citation>
    <scope>NUCLEOTIDE SEQUENCE [LARGE SCALE GENOMIC DNA]</scope>
</reference>
<dbReference type="Gene3D" id="3.30.2350.10">
    <property type="entry name" value="Pseudouridine synthase"/>
    <property type="match status" value="1"/>
</dbReference>
<comment type="catalytic activity">
    <reaction evidence="5">
        <text>uridine(2605) in 23S rRNA = pseudouridine(2605) in 23S rRNA</text>
        <dbReference type="Rhea" id="RHEA:42520"/>
        <dbReference type="Rhea" id="RHEA-COMP:10095"/>
        <dbReference type="Rhea" id="RHEA-COMP:10096"/>
        <dbReference type="ChEBI" id="CHEBI:65314"/>
        <dbReference type="ChEBI" id="CHEBI:65315"/>
        <dbReference type="EC" id="5.4.99.22"/>
    </reaction>
</comment>
<dbReference type="InterPro" id="IPR020103">
    <property type="entry name" value="PsdUridine_synth_cat_dom_sf"/>
</dbReference>
<gene>
    <name evidence="10" type="primary">rluB</name>
    <name evidence="10" type="ORF">TPER_HE00036</name>
</gene>
<comment type="similarity">
    <text evidence="1 8">Belongs to the pseudouridine synthase RsuA family.</text>
</comment>
<dbReference type="InterPro" id="IPR006145">
    <property type="entry name" value="PsdUridine_synth_RsuA/RluA"/>
</dbReference>
<keyword evidence="2" id="KW-0698">rRNA processing</keyword>
<evidence type="ECO:0000256" key="6">
    <source>
        <dbReference type="ARBA" id="ARBA00037383"/>
    </source>
</evidence>
<dbReference type="SUPFAM" id="SSF55120">
    <property type="entry name" value="Pseudouridine synthase"/>
    <property type="match status" value="1"/>
</dbReference>
<dbReference type="PANTHER" id="PTHR47683:SF3">
    <property type="entry name" value="RIBOSOMAL LARGE SUBUNIT PSEUDOURIDINE SYNTHASE B"/>
    <property type="match status" value="1"/>
</dbReference>
<dbReference type="InterPro" id="IPR050343">
    <property type="entry name" value="RsuA_PseudoU_synthase"/>
</dbReference>
<evidence type="ECO:0000256" key="5">
    <source>
        <dbReference type="ARBA" id="ARBA00036944"/>
    </source>
</evidence>
<evidence type="ECO:0000256" key="3">
    <source>
        <dbReference type="ARBA" id="ARBA00022884"/>
    </source>
</evidence>
<evidence type="ECO:0000256" key="2">
    <source>
        <dbReference type="ARBA" id="ARBA00022552"/>
    </source>
</evidence>
<dbReference type="GO" id="GO:0160139">
    <property type="term" value="F:23S rRNA pseudouridine(2605) synthase activity"/>
    <property type="evidence" value="ECO:0007669"/>
    <property type="project" value="UniProtKB-EC"/>
</dbReference>
<dbReference type="PROSITE" id="PS50889">
    <property type="entry name" value="S4"/>
    <property type="match status" value="1"/>
</dbReference>
<dbReference type="InterPro" id="IPR036986">
    <property type="entry name" value="S4_RNA-bd_sf"/>
</dbReference>
<keyword evidence="11" id="KW-1185">Reference proteome</keyword>
<comment type="function">
    <text evidence="6">Responsible for synthesis of pseudouridine from uracil-2605 in 23S ribosomal RNA.</text>
</comment>
<dbReference type="FunFam" id="3.10.290.10:FF:000003">
    <property type="entry name" value="Pseudouridine synthase"/>
    <property type="match status" value="1"/>
</dbReference>
<dbReference type="GO" id="GO:0000455">
    <property type="term" value="P:enzyme-directed rRNA pseudouridine synthesis"/>
    <property type="evidence" value="ECO:0007669"/>
    <property type="project" value="UniProtKB-ARBA"/>
</dbReference>
<name>A0A143WT36_9ENTR</name>
<organism evidence="10 11">
    <name type="scientific">Candidatus Hoaglandella endobia</name>
    <dbReference type="NCBI Taxonomy" id="1778263"/>
    <lineage>
        <taxon>Bacteria</taxon>
        <taxon>Pseudomonadati</taxon>
        <taxon>Pseudomonadota</taxon>
        <taxon>Gammaproteobacteria</taxon>
        <taxon>Enterobacterales</taxon>
        <taxon>Enterobacteriaceae</taxon>
        <taxon>Candidatus Hoaglandella</taxon>
    </lineage>
</organism>
<keyword evidence="4 8" id="KW-0413">Isomerase</keyword>
<dbReference type="KEGG" id="hed:TPER_HE00036"/>
<dbReference type="InterPro" id="IPR000748">
    <property type="entry name" value="PsdUridine_synth_RsuA/RluB/E/F"/>
</dbReference>
<evidence type="ECO:0000313" key="11">
    <source>
        <dbReference type="Proteomes" id="UP000095477"/>
    </source>
</evidence>
<proteinExistence type="inferred from homology"/>
<dbReference type="GO" id="GO:0003723">
    <property type="term" value="F:RNA binding"/>
    <property type="evidence" value="ECO:0007669"/>
    <property type="project" value="UniProtKB-KW"/>
</dbReference>
<dbReference type="STRING" id="1778263.TPER_HE00036"/>
<dbReference type="NCBIfam" id="TIGR00093">
    <property type="entry name" value="pseudouridine synthase"/>
    <property type="match status" value="1"/>
</dbReference>
<dbReference type="InterPro" id="IPR002942">
    <property type="entry name" value="S4_RNA-bd"/>
</dbReference>
<dbReference type="PANTHER" id="PTHR47683">
    <property type="entry name" value="PSEUDOURIDINE SYNTHASE FAMILY PROTEIN-RELATED"/>
    <property type="match status" value="1"/>
</dbReference>
<protein>
    <recommendedName>
        <fullName evidence="8">Pseudouridine synthase</fullName>
        <ecNumber evidence="8">5.4.99.-</ecNumber>
    </recommendedName>
</protein>
<evidence type="ECO:0000256" key="7">
    <source>
        <dbReference type="PROSITE-ProRule" id="PRU00182"/>
    </source>
</evidence>
<dbReference type="CDD" id="cd00165">
    <property type="entry name" value="S4"/>
    <property type="match status" value="1"/>
</dbReference>
<dbReference type="SMART" id="SM00363">
    <property type="entry name" value="S4"/>
    <property type="match status" value="1"/>
</dbReference>
<dbReference type="EMBL" id="LN999835">
    <property type="protein sequence ID" value="CUX96989.1"/>
    <property type="molecule type" value="Genomic_DNA"/>
</dbReference>
<dbReference type="Pfam" id="PF01479">
    <property type="entry name" value="S4"/>
    <property type="match status" value="1"/>
</dbReference>
<dbReference type="SUPFAM" id="SSF55174">
    <property type="entry name" value="Alpha-L RNA-binding motif"/>
    <property type="match status" value="1"/>
</dbReference>
<dbReference type="AlphaFoldDB" id="A0A143WT36"/>
<dbReference type="PROSITE" id="PS01149">
    <property type="entry name" value="PSI_RSU"/>
    <property type="match status" value="1"/>
</dbReference>
<accession>A0A143WT36</accession>
<sequence>MSEKLQKVLARAGQQSRRDIEMLIAQGRVSVDGKIALLGDRIDVNIMPQIRVDSRLISIKPVADVLCRVLVYYKPEGELCTRRDPDGRPTVFDRLPRLNHARWVVVGRLDMNTSGLLLFTTDGELANRMMHPSCKIEREYAVRIFGKVDAYKLHQLTCGVQLKDGPAAFRRLIFKGGKRLNQWYNVTLTEGRNREVRRLWEAVRIRVSRLIRVRYGDIVLPTWLPRGSWTELPLDYINYLRHKVHLLPELSVTKLPPGRARTQ</sequence>
<dbReference type="Gene3D" id="3.10.290.10">
    <property type="entry name" value="RNA-binding S4 domain"/>
    <property type="match status" value="1"/>
</dbReference>
<dbReference type="Proteomes" id="UP000095477">
    <property type="component" value="Chromosome I"/>
</dbReference>
<dbReference type="NCBIfam" id="NF007976">
    <property type="entry name" value="PRK10700.1"/>
    <property type="match status" value="1"/>
</dbReference>
<keyword evidence="3 7" id="KW-0694">RNA-binding</keyword>
<dbReference type="InterPro" id="IPR018496">
    <property type="entry name" value="PsdUridine_synth_RsuA/RluB_CS"/>
</dbReference>
<dbReference type="FunFam" id="3.30.70.580:FF:000009">
    <property type="entry name" value="Pseudouridine synthase"/>
    <property type="match status" value="1"/>
</dbReference>
<evidence type="ECO:0000259" key="9">
    <source>
        <dbReference type="SMART" id="SM00363"/>
    </source>
</evidence>
<dbReference type="EC" id="5.4.99.-" evidence="8"/>
<dbReference type="OrthoDB" id="9807213at2"/>
<evidence type="ECO:0000256" key="4">
    <source>
        <dbReference type="ARBA" id="ARBA00023235"/>
    </source>
</evidence>
<dbReference type="Pfam" id="PF00849">
    <property type="entry name" value="PseudoU_synth_2"/>
    <property type="match status" value="1"/>
</dbReference>
<evidence type="ECO:0000256" key="1">
    <source>
        <dbReference type="ARBA" id="ARBA00008348"/>
    </source>
</evidence>